<dbReference type="EMBL" id="CM043016">
    <property type="protein sequence ID" value="KAI4468281.1"/>
    <property type="molecule type" value="Genomic_DNA"/>
</dbReference>
<sequence length="129" mass="14463">MTNQDYRDGVLKLMQEKNKIEDEINNLTTILTKNGVGMLDPLVDTEGFPLSHIDIYQNDHQNIMKQIENGLHEYYSSSKDINVDHNIRGNISSTSSTTQQYKDPFAKVTIVTEGSPAAYAVSVILCAQK</sequence>
<evidence type="ECO:0000313" key="2">
    <source>
        <dbReference type="Proteomes" id="UP001056778"/>
    </source>
</evidence>
<reference evidence="1" key="1">
    <citation type="submission" date="2022-04" db="EMBL/GenBank/DDBJ databases">
        <title>Chromosome-scale genome assembly of Holotrichia oblita Faldermann.</title>
        <authorList>
            <person name="Rongchong L."/>
        </authorList>
    </citation>
    <scope>NUCLEOTIDE SEQUENCE</scope>
    <source>
        <strain evidence="1">81SQS9</strain>
    </source>
</reference>
<comment type="caution">
    <text evidence="1">The sequence shown here is derived from an EMBL/GenBank/DDBJ whole genome shotgun (WGS) entry which is preliminary data.</text>
</comment>
<evidence type="ECO:0000313" key="1">
    <source>
        <dbReference type="EMBL" id="KAI4468281.1"/>
    </source>
</evidence>
<protein>
    <submittedName>
        <fullName evidence="1">26s proteasome non-atpase regulatory subunit 9</fullName>
    </submittedName>
</protein>
<organism evidence="1 2">
    <name type="scientific">Holotrichia oblita</name>
    <name type="common">Chafer beetle</name>
    <dbReference type="NCBI Taxonomy" id="644536"/>
    <lineage>
        <taxon>Eukaryota</taxon>
        <taxon>Metazoa</taxon>
        <taxon>Ecdysozoa</taxon>
        <taxon>Arthropoda</taxon>
        <taxon>Hexapoda</taxon>
        <taxon>Insecta</taxon>
        <taxon>Pterygota</taxon>
        <taxon>Neoptera</taxon>
        <taxon>Endopterygota</taxon>
        <taxon>Coleoptera</taxon>
        <taxon>Polyphaga</taxon>
        <taxon>Scarabaeiformia</taxon>
        <taxon>Scarabaeidae</taxon>
        <taxon>Melolonthinae</taxon>
        <taxon>Holotrichia</taxon>
    </lineage>
</organism>
<accession>A0ACB9TNB5</accession>
<keyword evidence="2" id="KW-1185">Reference proteome</keyword>
<keyword evidence="1" id="KW-0647">Proteasome</keyword>
<name>A0ACB9TNB5_HOLOL</name>
<gene>
    <name evidence="1" type="ORF">MML48_2g00016208</name>
</gene>
<dbReference type="Proteomes" id="UP001056778">
    <property type="component" value="Chromosome 2"/>
</dbReference>
<proteinExistence type="predicted"/>